<protein>
    <submittedName>
        <fullName evidence="3">D-alanyl-D-alanine carboxypeptidase/D-alanyl-D-alanine-endopeptidase (Penicillin-binding protein 4)</fullName>
    </submittedName>
</protein>
<keyword evidence="4" id="KW-1185">Reference proteome</keyword>
<keyword evidence="3" id="KW-0121">Carboxypeptidase</keyword>
<evidence type="ECO:0000256" key="2">
    <source>
        <dbReference type="ARBA" id="ARBA00022801"/>
    </source>
</evidence>
<evidence type="ECO:0000313" key="3">
    <source>
        <dbReference type="EMBL" id="PRY49935.1"/>
    </source>
</evidence>
<dbReference type="Proteomes" id="UP000238034">
    <property type="component" value="Unassembled WGS sequence"/>
</dbReference>
<dbReference type="GO" id="GO:0000270">
    <property type="term" value="P:peptidoglycan metabolic process"/>
    <property type="evidence" value="ECO:0007669"/>
    <property type="project" value="TreeGrafter"/>
</dbReference>
<dbReference type="PANTHER" id="PTHR30023:SF0">
    <property type="entry name" value="PENICILLIN-SENSITIVE CARBOXYPEPTIDASE A"/>
    <property type="match status" value="1"/>
</dbReference>
<reference evidence="3 4" key="1">
    <citation type="submission" date="2018-03" db="EMBL/GenBank/DDBJ databases">
        <title>Genomic Encyclopedia of Type Strains, Phase III (KMG-III): the genomes of soil and plant-associated and newly described type strains.</title>
        <authorList>
            <person name="Whitman W."/>
        </authorList>
    </citation>
    <scope>NUCLEOTIDE SEQUENCE [LARGE SCALE GENOMIC DNA]</scope>
    <source>
        <strain evidence="3 4">CGMCC 1.9313</strain>
    </source>
</reference>
<dbReference type="SUPFAM" id="SSF56601">
    <property type="entry name" value="beta-lactamase/transpeptidase-like"/>
    <property type="match status" value="1"/>
</dbReference>
<dbReference type="RefSeq" id="WP_106294742.1">
    <property type="nucleotide sequence ID" value="NZ_PVTH01000010.1"/>
</dbReference>
<dbReference type="GO" id="GO:0004185">
    <property type="term" value="F:serine-type carboxypeptidase activity"/>
    <property type="evidence" value="ECO:0007669"/>
    <property type="project" value="InterPro"/>
</dbReference>
<evidence type="ECO:0000313" key="4">
    <source>
        <dbReference type="Proteomes" id="UP000238034"/>
    </source>
</evidence>
<dbReference type="EMBL" id="PVTH01000010">
    <property type="protein sequence ID" value="PRY49935.1"/>
    <property type="molecule type" value="Genomic_DNA"/>
</dbReference>
<evidence type="ECO:0000256" key="1">
    <source>
        <dbReference type="ARBA" id="ARBA00006096"/>
    </source>
</evidence>
<sequence>MKSFFLPLLLLVSQIIVGQTLEEKISDAYLLFERDSQLQYGLSSLTVLHAETGDVIFSKNGSTGLAPASTLKTITSITAYSLLKPGYKWETSLRYSGTLTGGVLKGDLIIKGSGDPSLGSDRYNETKSTALLARWLEAAKKAGINKIEGNIIADDLLFGTQTLPDGWIWGDIGNYYGAGSTAMTWRENEIGVNFTPGSRSGMLTSLRSTDPQVSGVRIVNEVITGSPGSGDKVYAYSAPFGDIIYLRGSYGIDLKKEIKISMPDPALFLAQELRSQFSKAGIAISGTATTARKMGLDQMPVKAAATIIDRYQSPDISRIVYWLNQKSLNLYTENLLRSASIVDGNTGSFDDATKTLASYWDKKLGIDKNAISILDGSGLSPENRVTTLAMAKILHSARSEAWFPQFYESLPLYNNMKMKSGSIRRVLGYTGYQKSSDGTPLVFSFITNNYNGGASAIRQKMFRVLDTLK</sequence>
<dbReference type="InterPro" id="IPR012338">
    <property type="entry name" value="Beta-lactam/transpept-like"/>
</dbReference>
<dbReference type="PANTHER" id="PTHR30023">
    <property type="entry name" value="D-ALANYL-D-ALANINE CARBOXYPEPTIDASE"/>
    <property type="match status" value="1"/>
</dbReference>
<dbReference type="AlphaFoldDB" id="A0A2T0TWA1"/>
<dbReference type="InterPro" id="IPR000667">
    <property type="entry name" value="Peptidase_S13"/>
</dbReference>
<dbReference type="NCBIfam" id="TIGR00666">
    <property type="entry name" value="PBP4"/>
    <property type="match status" value="1"/>
</dbReference>
<gene>
    <name evidence="3" type="ORF">B0I27_110109</name>
</gene>
<dbReference type="Gene3D" id="3.40.710.10">
    <property type="entry name" value="DD-peptidase/beta-lactamase superfamily"/>
    <property type="match status" value="1"/>
</dbReference>
<proteinExistence type="inferred from homology"/>
<dbReference type="PRINTS" id="PR00922">
    <property type="entry name" value="DADACBPTASE3"/>
</dbReference>
<name>A0A2T0TWA1_9SPHI</name>
<comment type="caution">
    <text evidence="3">The sequence shown here is derived from an EMBL/GenBank/DDBJ whole genome shotgun (WGS) entry which is preliminary data.</text>
</comment>
<keyword evidence="2" id="KW-0378">Hydrolase</keyword>
<organism evidence="3 4">
    <name type="scientific">Arcticibacter pallidicorallinus</name>
    <dbReference type="NCBI Taxonomy" id="1259464"/>
    <lineage>
        <taxon>Bacteria</taxon>
        <taxon>Pseudomonadati</taxon>
        <taxon>Bacteroidota</taxon>
        <taxon>Sphingobacteriia</taxon>
        <taxon>Sphingobacteriales</taxon>
        <taxon>Sphingobacteriaceae</taxon>
        <taxon>Arcticibacter</taxon>
    </lineage>
</organism>
<keyword evidence="3" id="KW-0645">Protease</keyword>
<dbReference type="Pfam" id="PF02113">
    <property type="entry name" value="Peptidase_S13"/>
    <property type="match status" value="1"/>
</dbReference>
<dbReference type="Gene3D" id="3.50.80.20">
    <property type="entry name" value="D-Ala-D-Ala carboxypeptidase C, peptidase S13"/>
    <property type="match status" value="1"/>
</dbReference>
<dbReference type="OrthoDB" id="9802627at2"/>
<comment type="similarity">
    <text evidence="1">Belongs to the peptidase S13 family.</text>
</comment>
<accession>A0A2T0TWA1</accession>
<dbReference type="GO" id="GO:0006508">
    <property type="term" value="P:proteolysis"/>
    <property type="evidence" value="ECO:0007669"/>
    <property type="project" value="InterPro"/>
</dbReference>